<reference evidence="10 11" key="1">
    <citation type="journal article" date="2014" name="Nature">
        <title>The genome of the recently domesticated crop plant sugar beet (Beta vulgaris).</title>
        <authorList>
            <person name="Dohm J.C."/>
            <person name="Minoche A.E."/>
            <person name="Holtgrawe D."/>
            <person name="Capella-Gutierrez S."/>
            <person name="Zakrzewski F."/>
            <person name="Tafer H."/>
            <person name="Rupp O."/>
            <person name="Sorensen T.R."/>
            <person name="Stracke R."/>
            <person name="Reinhardt R."/>
            <person name="Goesmann A."/>
            <person name="Kraft T."/>
            <person name="Schulz B."/>
            <person name="Stadler P.F."/>
            <person name="Schmidt T."/>
            <person name="Gabaldon T."/>
            <person name="Lehrach H."/>
            <person name="Weisshaar B."/>
            <person name="Himmelbauer H."/>
        </authorList>
    </citation>
    <scope>NUCLEOTIDE SEQUENCE [LARGE SCALE GENOMIC DNA]</scope>
    <source>
        <tissue evidence="10">Taproot</tissue>
    </source>
</reference>
<evidence type="ECO:0000256" key="7">
    <source>
        <dbReference type="PROSITE-ProRule" id="PRU00027"/>
    </source>
</evidence>
<feature type="compositionally biased region" description="Basic and acidic residues" evidence="8">
    <location>
        <begin position="1"/>
        <end position="11"/>
    </location>
</feature>
<organism evidence="10 11">
    <name type="scientific">Beta vulgaris subsp. vulgaris</name>
    <name type="common">Beet</name>
    <dbReference type="NCBI Taxonomy" id="3555"/>
    <lineage>
        <taxon>Eukaryota</taxon>
        <taxon>Viridiplantae</taxon>
        <taxon>Streptophyta</taxon>
        <taxon>Embryophyta</taxon>
        <taxon>Tracheophyta</taxon>
        <taxon>Spermatophyta</taxon>
        <taxon>Magnoliopsida</taxon>
        <taxon>eudicotyledons</taxon>
        <taxon>Gunneridae</taxon>
        <taxon>Pentapetalae</taxon>
        <taxon>Caryophyllales</taxon>
        <taxon>Chenopodiaceae</taxon>
        <taxon>Betoideae</taxon>
        <taxon>Beta</taxon>
    </lineage>
</organism>
<sequence>MDEQLSFKESDAGSSHPNEEPFVVLGDSDKEDDVEGFVEIGVDTSKEELSGGSKKCKKLTSTAWETFDVVVINGVKKAKCKDCNSLLSYSGANGTSHLNKHARKHCSGRHLRLASGQSQLKFKKEDDGTTSLSLKEKTKKVSFDQDVSRRELVKMVVVHEFCYVPSPHTNGVIAKILMETLSQYSLENKISSVVVDNCSTNDAMINVLLEKLESNCLVLNGEFLHMRCSAHILNLIVKDGLQVIDHAIAKVRECIAFWMSTPKRIEKFEDACRVLNVTKTKRIGLDVKTRWNSTFLMLESSLPFKDVFNKLKRLNKRLKFSVPSDRDWNMATIVCQKLEIFYKATKVFSNRNHPTANLFFRTICEIKLALRRWVEDGSNEVIKTMAMSMVDKFDKYWYEINGILAIAAILDPRNKMDCVAHYFEKLYGDEANNEMARVRRTLDKLVREFESKNDVGNGQSSPLKRGFNECGDEDDFARSKRQKYMNTRLRREQVLFDPEIERTARKTRKEFLQKQREERLYLENLFKDEEEMGDERTLKELAAPKLDDEPLGIIFPTLEKPLKLNSGFLNLLPKFYGRGGEDPNRFLKEFLVVCSSMKPEGIDPNHVKLHSFPFSLFDIAKDWLYSLPPGSITTWDALQKAFLENFFPASRIGSIRKEICGVKQHSNESLYEYWERFKRLCASCPQHQISDQLLIQYFYEGLLGNDKNMIDAASGGALVDKTPTQARQLISNMAQNARQFGSRSDVKTVNEIDLTSIKSQLQENAQQIATLTTLMSKFVGNESKAKQLDGQIGQICTSLSNLETQLAGKLPSQPLPNPKDVNALTLRSGKVLNEPKVRSKKVENELEVRPSIVLNGDNNETILPQENGVVKDNNKNRGSEINFSHVNIVPPFPSRFAKANKAALDNEILDMFRKVEINIPLIDAIKQVPRYAKFLKELCTNKRKLGPSEKVCVGENVSAVILKKKLPPKYKDPGMFAIPCRIGNSKFERCMLDLGASINVMPKSVFQTLNVGPMSKTDVVIQLADRSTVFPMGVLEDVLVQVNELVFPADFYILDMGNNSDSTPLLLGRPFLKTARTKIDVFEGTLTMEFDGEILKFNIFDAMKYPSDIDEVHFISTQDCVDWLSQECFDSLLELDEVPVEMNEYESVAALTDINEHVDCANMTLPTVVPKLIPSIVQAPQQM</sequence>
<protein>
    <recommendedName>
        <fullName evidence="9">BED-type domain-containing protein</fullName>
    </recommendedName>
</protein>
<dbReference type="EMBL" id="KQ090357">
    <property type="protein sequence ID" value="KMS96889.1"/>
    <property type="molecule type" value="Genomic_DNA"/>
</dbReference>
<dbReference type="InterPro" id="IPR025525">
    <property type="entry name" value="hAT-like_transposase_RNase-H"/>
</dbReference>
<dbReference type="PANTHER" id="PTHR46481:SF11">
    <property type="entry name" value="ZINC FINGER BED DOMAIN-CONTAINING PROTEIN RICESLEEPER 2-LIKE"/>
    <property type="match status" value="1"/>
</dbReference>
<dbReference type="InterPro" id="IPR052035">
    <property type="entry name" value="ZnF_BED_domain_contain"/>
</dbReference>
<evidence type="ECO:0000256" key="8">
    <source>
        <dbReference type="SAM" id="MobiDB-lite"/>
    </source>
</evidence>
<evidence type="ECO:0000256" key="2">
    <source>
        <dbReference type="ARBA" id="ARBA00022771"/>
    </source>
</evidence>
<dbReference type="InterPro" id="IPR003656">
    <property type="entry name" value="Znf_BED"/>
</dbReference>
<dbReference type="Pfam" id="PF14372">
    <property type="entry name" value="hAT-like_RNase-H"/>
    <property type="match status" value="1"/>
</dbReference>
<evidence type="ECO:0000313" key="10">
    <source>
        <dbReference type="EMBL" id="KMS96889.1"/>
    </source>
</evidence>
<dbReference type="Pfam" id="PF03732">
    <property type="entry name" value="Retrotrans_gag"/>
    <property type="match status" value="1"/>
</dbReference>
<evidence type="ECO:0000256" key="4">
    <source>
        <dbReference type="ARBA" id="ARBA00023015"/>
    </source>
</evidence>
<keyword evidence="3" id="KW-0862">Zinc</keyword>
<dbReference type="Gene3D" id="2.40.70.10">
    <property type="entry name" value="Acid Proteases"/>
    <property type="match status" value="1"/>
</dbReference>
<dbReference type="InterPro" id="IPR021109">
    <property type="entry name" value="Peptidase_aspartic_dom_sf"/>
</dbReference>
<dbReference type="PROSITE" id="PS50808">
    <property type="entry name" value="ZF_BED"/>
    <property type="match status" value="1"/>
</dbReference>
<dbReference type="InterPro" id="IPR005162">
    <property type="entry name" value="Retrotrans_gag_dom"/>
</dbReference>
<feature type="region of interest" description="Disordered" evidence="8">
    <location>
        <begin position="1"/>
        <end position="26"/>
    </location>
</feature>
<dbReference type="SUPFAM" id="SSF53098">
    <property type="entry name" value="Ribonuclease H-like"/>
    <property type="match status" value="1"/>
</dbReference>
<dbReference type="SUPFAM" id="SSF50630">
    <property type="entry name" value="Acid proteases"/>
    <property type="match status" value="1"/>
</dbReference>
<evidence type="ECO:0000256" key="1">
    <source>
        <dbReference type="ARBA" id="ARBA00022723"/>
    </source>
</evidence>
<evidence type="ECO:0000259" key="9">
    <source>
        <dbReference type="PROSITE" id="PS50808"/>
    </source>
</evidence>
<keyword evidence="2 7" id="KW-0863">Zinc-finger</keyword>
<gene>
    <name evidence="10" type="ORF">BVRB_7g180720</name>
</gene>
<dbReference type="eggNOG" id="KOG0017">
    <property type="taxonomic scope" value="Eukaryota"/>
</dbReference>
<feature type="domain" description="BED-type" evidence="9">
    <location>
        <begin position="58"/>
        <end position="105"/>
    </location>
</feature>
<keyword evidence="11" id="KW-1185">Reference proteome</keyword>
<dbReference type="SMART" id="SM00614">
    <property type="entry name" value="ZnF_BED"/>
    <property type="match status" value="1"/>
</dbReference>
<dbReference type="GO" id="GO:0008270">
    <property type="term" value="F:zinc ion binding"/>
    <property type="evidence" value="ECO:0007669"/>
    <property type="project" value="UniProtKB-KW"/>
</dbReference>
<dbReference type="CDD" id="cd00303">
    <property type="entry name" value="retropepsin_like"/>
    <property type="match status" value="1"/>
</dbReference>
<keyword evidence="6" id="KW-0804">Transcription</keyword>
<dbReference type="GO" id="GO:0003677">
    <property type="term" value="F:DNA binding"/>
    <property type="evidence" value="ECO:0007669"/>
    <property type="project" value="UniProtKB-KW"/>
</dbReference>
<proteinExistence type="predicted"/>
<evidence type="ECO:0000256" key="6">
    <source>
        <dbReference type="ARBA" id="ARBA00023163"/>
    </source>
</evidence>
<dbReference type="PANTHER" id="PTHR46481">
    <property type="entry name" value="ZINC FINGER BED DOMAIN-CONTAINING PROTEIN 4"/>
    <property type="match status" value="1"/>
</dbReference>
<accession>A0A0J8B6J3</accession>
<dbReference type="Gramene" id="KMS96889">
    <property type="protein sequence ID" value="KMS96889"/>
    <property type="gene ID" value="BVRB_7g180720"/>
</dbReference>
<keyword evidence="4" id="KW-0805">Transcription regulation</keyword>
<evidence type="ECO:0000256" key="5">
    <source>
        <dbReference type="ARBA" id="ARBA00023125"/>
    </source>
</evidence>
<dbReference type="OrthoDB" id="1305902at2759"/>
<keyword evidence="1" id="KW-0479">Metal-binding</keyword>
<dbReference type="Proteomes" id="UP000035740">
    <property type="component" value="Unassembled WGS sequence"/>
</dbReference>
<dbReference type="AlphaFoldDB" id="A0A0J8B6J3"/>
<evidence type="ECO:0000256" key="3">
    <source>
        <dbReference type="ARBA" id="ARBA00022833"/>
    </source>
</evidence>
<evidence type="ECO:0000313" key="11">
    <source>
        <dbReference type="Proteomes" id="UP000035740"/>
    </source>
</evidence>
<dbReference type="InterPro" id="IPR012337">
    <property type="entry name" value="RNaseH-like_sf"/>
</dbReference>
<name>A0A0J8B6J3_BETVV</name>
<keyword evidence="5" id="KW-0238">DNA-binding</keyword>